<evidence type="ECO:0000256" key="1">
    <source>
        <dbReference type="ARBA" id="ARBA00001550"/>
    </source>
</evidence>
<keyword evidence="8" id="KW-0732">Signal</keyword>
<dbReference type="EC" id="5.1.3.37" evidence="4"/>
<comment type="pathway">
    <text evidence="2">Glycan biosynthesis; alginate biosynthesis.</text>
</comment>
<dbReference type="SMART" id="SM00710">
    <property type="entry name" value="PbH1"/>
    <property type="match status" value="6"/>
</dbReference>
<proteinExistence type="inferred from homology"/>
<evidence type="ECO:0000256" key="8">
    <source>
        <dbReference type="SAM" id="SignalP"/>
    </source>
</evidence>
<evidence type="ECO:0000313" key="11">
    <source>
        <dbReference type="Proteomes" id="UP000255177"/>
    </source>
</evidence>
<evidence type="ECO:0000256" key="4">
    <source>
        <dbReference type="ARBA" id="ARBA00012124"/>
    </source>
</evidence>
<dbReference type="GO" id="GO:0016853">
    <property type="term" value="F:isomerase activity"/>
    <property type="evidence" value="ECO:0007669"/>
    <property type="project" value="UniProtKB-KW"/>
</dbReference>
<dbReference type="InterPro" id="IPR012334">
    <property type="entry name" value="Pectin_lyas_fold"/>
</dbReference>
<dbReference type="GO" id="GO:0016829">
    <property type="term" value="F:lyase activity"/>
    <property type="evidence" value="ECO:0007669"/>
    <property type="project" value="UniProtKB-KW"/>
</dbReference>
<feature type="signal peptide" evidence="8">
    <location>
        <begin position="1"/>
        <end position="18"/>
    </location>
</feature>
<protein>
    <recommendedName>
        <fullName evidence="4">mannuronan 5-epimerase</fullName>
        <ecNumber evidence="4">5.1.3.37</ecNumber>
    </recommendedName>
</protein>
<dbReference type="InterPro" id="IPR006626">
    <property type="entry name" value="PbH1"/>
</dbReference>
<feature type="chain" id="PRO_5016648202" description="mannuronan 5-epimerase" evidence="8">
    <location>
        <begin position="19"/>
        <end position="496"/>
    </location>
</feature>
<dbReference type="Pfam" id="PF13229">
    <property type="entry name" value="Beta_helix"/>
    <property type="match status" value="1"/>
</dbReference>
<evidence type="ECO:0000256" key="3">
    <source>
        <dbReference type="ARBA" id="ARBA00010085"/>
    </source>
</evidence>
<keyword evidence="10" id="KW-0456">Lyase</keyword>
<keyword evidence="11" id="KW-1185">Reference proteome</keyword>
<evidence type="ECO:0000259" key="9">
    <source>
        <dbReference type="Pfam" id="PF13229"/>
    </source>
</evidence>
<feature type="region of interest" description="Disordered" evidence="7">
    <location>
        <begin position="476"/>
        <end position="496"/>
    </location>
</feature>
<sequence length="496" mass="52714">MRVTPLLAALLLPLSAIAAAPATALTTLVVDRYADDQQPGSLRWAIERNNEKPGQYRIEIRPVGKPPYLIKPASPLPPIQGPVSIEGTAWARDGQFIAIDGSAYIIGDGTQACPGAVPGQFGTNVRTTTGPGLVLRDTQGVHISGLEVRNFCIGILLNRASNNVIEDNRIVANKGGAGIMLTGDDGQGNPTATTTNNNKVLRNQLIDNGDGLELTRGAAFNLVADNLFRSTEANPEPSQGIEILWGNDNSVVRNRFENYSDGLQINWGQRNYLAANTFTGNSIGVSVSGAGNILDGNLIHGNRIGVALRPEPTTTSNRLSANRIWDNGKDIRRCQAGGSCIAEQRTGAIVFGVPALEHAIYEGSRGIGVDQSANNRAIICDAKAPVEGCQPLPNRNQPAPQLTELKDGRLSGTVHAEPHSLLRVEVFANGQAAGREAEQYLGEVMVPTDARGEGHFDYRLEQAQRFGAFTATVTRTDGATSPLSQPLSPATASANR</sequence>
<dbReference type="UniPathway" id="UPA00286"/>
<evidence type="ECO:0000313" key="10">
    <source>
        <dbReference type="EMBL" id="SUQ64698.1"/>
    </source>
</evidence>
<dbReference type="AlphaFoldDB" id="A0A380T5A1"/>
<dbReference type="Gene3D" id="2.160.20.10">
    <property type="entry name" value="Single-stranded right-handed beta-helix, Pectin lyase-like"/>
    <property type="match status" value="1"/>
</dbReference>
<dbReference type="EMBL" id="UIDD01000010">
    <property type="protein sequence ID" value="SUQ64698.1"/>
    <property type="molecule type" value="Genomic_DNA"/>
</dbReference>
<keyword evidence="5" id="KW-0016">Alginate biosynthesis</keyword>
<dbReference type="RefSeq" id="WP_115088220.1">
    <property type="nucleotide sequence ID" value="NZ_CBCSFG010000005.1"/>
</dbReference>
<dbReference type="Proteomes" id="UP000255177">
    <property type="component" value="Unassembled WGS sequence"/>
</dbReference>
<evidence type="ECO:0000256" key="6">
    <source>
        <dbReference type="ARBA" id="ARBA00023235"/>
    </source>
</evidence>
<evidence type="ECO:0000256" key="5">
    <source>
        <dbReference type="ARBA" id="ARBA00022841"/>
    </source>
</evidence>
<name>A0A380T5A1_9PSED</name>
<evidence type="ECO:0000256" key="7">
    <source>
        <dbReference type="SAM" id="MobiDB-lite"/>
    </source>
</evidence>
<dbReference type="InterPro" id="IPR011050">
    <property type="entry name" value="Pectin_lyase_fold/virulence"/>
</dbReference>
<feature type="domain" description="Right handed beta helix" evidence="9">
    <location>
        <begin position="124"/>
        <end position="256"/>
    </location>
</feature>
<comment type="catalytic activity">
    <reaction evidence="1">
        <text>[(1-&gt;4)-beta-D-mannuronosyl](n) = [alginate](n)</text>
        <dbReference type="Rhea" id="RHEA:45572"/>
        <dbReference type="Rhea" id="RHEA-COMP:11264"/>
        <dbReference type="Rhea" id="RHEA-COMP:11270"/>
        <dbReference type="ChEBI" id="CHEBI:58187"/>
        <dbReference type="ChEBI" id="CHEBI:85311"/>
        <dbReference type="EC" id="5.1.3.37"/>
    </reaction>
</comment>
<gene>
    <name evidence="10" type="primary">quiC</name>
    <name evidence="10" type="ORF">CCOS864_04164</name>
</gene>
<keyword evidence="6" id="KW-0413">Isomerase</keyword>
<organism evidence="10 11">
    <name type="scientific">Pseudomonas wadenswilerensis</name>
    <dbReference type="NCBI Taxonomy" id="1785161"/>
    <lineage>
        <taxon>Bacteria</taxon>
        <taxon>Pseudomonadati</taxon>
        <taxon>Pseudomonadota</taxon>
        <taxon>Gammaproteobacteria</taxon>
        <taxon>Pseudomonadales</taxon>
        <taxon>Pseudomonadaceae</taxon>
        <taxon>Pseudomonas</taxon>
    </lineage>
</organism>
<comment type="similarity">
    <text evidence="3">Belongs to the D-mannuronate C5-epimerase family.</text>
</comment>
<dbReference type="SUPFAM" id="SSF51126">
    <property type="entry name" value="Pectin lyase-like"/>
    <property type="match status" value="1"/>
</dbReference>
<evidence type="ECO:0000256" key="2">
    <source>
        <dbReference type="ARBA" id="ARBA00005182"/>
    </source>
</evidence>
<accession>A0A380T5A1</accession>
<dbReference type="GO" id="GO:0042121">
    <property type="term" value="P:alginic acid biosynthetic process"/>
    <property type="evidence" value="ECO:0007669"/>
    <property type="project" value="UniProtKB-UniPathway"/>
</dbReference>
<reference evidence="11" key="1">
    <citation type="submission" date="2018-07" db="EMBL/GenBank/DDBJ databases">
        <authorList>
            <person name="Blom J."/>
        </authorList>
    </citation>
    <scope>NUCLEOTIDE SEQUENCE [LARGE SCALE GENOMIC DNA]</scope>
    <source>
        <strain evidence="11">CCOS 864</strain>
    </source>
</reference>
<dbReference type="InterPro" id="IPR039448">
    <property type="entry name" value="Beta_helix"/>
</dbReference>